<proteinExistence type="predicted"/>
<dbReference type="RefSeq" id="WP_376882872.1">
    <property type="nucleotide sequence ID" value="NZ_JBHUHR010000003.1"/>
</dbReference>
<name>A0ABW4VGL3_9BACT</name>
<evidence type="ECO:0000313" key="2">
    <source>
        <dbReference type="Proteomes" id="UP001597361"/>
    </source>
</evidence>
<comment type="caution">
    <text evidence="1">The sequence shown here is derived from an EMBL/GenBank/DDBJ whole genome shotgun (WGS) entry which is preliminary data.</text>
</comment>
<organism evidence="1 2">
    <name type="scientific">Belliella marina</name>
    <dbReference type="NCBI Taxonomy" id="1644146"/>
    <lineage>
        <taxon>Bacteria</taxon>
        <taxon>Pseudomonadati</taxon>
        <taxon>Bacteroidota</taxon>
        <taxon>Cytophagia</taxon>
        <taxon>Cytophagales</taxon>
        <taxon>Cyclobacteriaceae</taxon>
        <taxon>Belliella</taxon>
    </lineage>
</organism>
<evidence type="ECO:0000313" key="1">
    <source>
        <dbReference type="EMBL" id="MFD2033472.1"/>
    </source>
</evidence>
<gene>
    <name evidence="1" type="ORF">ACFSKL_01660</name>
</gene>
<accession>A0ABW4VGL3</accession>
<keyword evidence="2" id="KW-1185">Reference proteome</keyword>
<sequence>MERQCKYPTCTRPVLGRSDKLYCCDGCRSAHYNEIKKEKEYDLYTLISRIQKKNREMLKKIYLKYGPGSKVSKSYLTMMGYNFVYHTHTMVDYNGGIYQCCYDFAVKIIDDYWVEVSFGYFGNPDDDTV</sequence>
<protein>
    <submittedName>
        <fullName evidence="1">Uncharacterized protein</fullName>
    </submittedName>
</protein>
<dbReference type="Proteomes" id="UP001597361">
    <property type="component" value="Unassembled WGS sequence"/>
</dbReference>
<reference evidence="2" key="1">
    <citation type="journal article" date="2019" name="Int. J. Syst. Evol. Microbiol.">
        <title>The Global Catalogue of Microorganisms (GCM) 10K type strain sequencing project: providing services to taxonomists for standard genome sequencing and annotation.</title>
        <authorList>
            <consortium name="The Broad Institute Genomics Platform"/>
            <consortium name="The Broad Institute Genome Sequencing Center for Infectious Disease"/>
            <person name="Wu L."/>
            <person name="Ma J."/>
        </authorList>
    </citation>
    <scope>NUCLEOTIDE SEQUENCE [LARGE SCALE GENOMIC DNA]</scope>
    <source>
        <strain evidence="2">CGMCC 1.15180</strain>
    </source>
</reference>
<dbReference type="EMBL" id="JBHUHR010000003">
    <property type="protein sequence ID" value="MFD2033472.1"/>
    <property type="molecule type" value="Genomic_DNA"/>
</dbReference>